<protein>
    <recommendedName>
        <fullName evidence="4">Secreted protein</fullName>
    </recommendedName>
</protein>
<feature type="chain" id="PRO_5040112033" description="Secreted protein" evidence="1">
    <location>
        <begin position="21"/>
        <end position="94"/>
    </location>
</feature>
<feature type="signal peptide" evidence="1">
    <location>
        <begin position="1"/>
        <end position="20"/>
    </location>
</feature>
<proteinExistence type="predicted"/>
<evidence type="ECO:0000313" key="2">
    <source>
        <dbReference type="EMBL" id="KAF8894193.1"/>
    </source>
</evidence>
<dbReference type="EMBL" id="JADNYJ010000065">
    <property type="protein sequence ID" value="KAF8894193.1"/>
    <property type="molecule type" value="Genomic_DNA"/>
</dbReference>
<dbReference type="OrthoDB" id="10458729at2759"/>
<comment type="caution">
    <text evidence="2">The sequence shown here is derived from an EMBL/GenBank/DDBJ whole genome shotgun (WGS) entry which is preliminary data.</text>
</comment>
<keyword evidence="3" id="KW-1185">Reference proteome</keyword>
<evidence type="ECO:0008006" key="4">
    <source>
        <dbReference type="Google" id="ProtNLM"/>
    </source>
</evidence>
<evidence type="ECO:0000313" key="3">
    <source>
        <dbReference type="Proteomes" id="UP000724874"/>
    </source>
</evidence>
<dbReference type="AlphaFoldDB" id="A0A9P5NLN9"/>
<reference evidence="2" key="1">
    <citation type="submission" date="2020-11" db="EMBL/GenBank/DDBJ databases">
        <authorList>
            <consortium name="DOE Joint Genome Institute"/>
            <person name="Ahrendt S."/>
            <person name="Riley R."/>
            <person name="Andreopoulos W."/>
            <person name="LaButti K."/>
            <person name="Pangilinan J."/>
            <person name="Ruiz-duenas F.J."/>
            <person name="Barrasa J.M."/>
            <person name="Sanchez-Garcia M."/>
            <person name="Camarero S."/>
            <person name="Miyauchi S."/>
            <person name="Serrano A."/>
            <person name="Linde D."/>
            <person name="Babiker R."/>
            <person name="Drula E."/>
            <person name="Ayuso-Fernandez I."/>
            <person name="Pacheco R."/>
            <person name="Padilla G."/>
            <person name="Ferreira P."/>
            <person name="Barriuso J."/>
            <person name="Kellner H."/>
            <person name="Castanera R."/>
            <person name="Alfaro M."/>
            <person name="Ramirez L."/>
            <person name="Pisabarro A.G."/>
            <person name="Kuo A."/>
            <person name="Tritt A."/>
            <person name="Lipzen A."/>
            <person name="He G."/>
            <person name="Yan M."/>
            <person name="Ng V."/>
            <person name="Cullen D."/>
            <person name="Martin F."/>
            <person name="Rosso M.-N."/>
            <person name="Henrissat B."/>
            <person name="Hibbett D."/>
            <person name="Martinez A.T."/>
            <person name="Grigoriev I.V."/>
        </authorList>
    </citation>
    <scope>NUCLEOTIDE SEQUENCE</scope>
    <source>
        <strain evidence="2">AH 44721</strain>
    </source>
</reference>
<gene>
    <name evidence="2" type="ORF">CPB84DRAFT_1782950</name>
</gene>
<evidence type="ECO:0000256" key="1">
    <source>
        <dbReference type="SAM" id="SignalP"/>
    </source>
</evidence>
<accession>A0A9P5NLN9</accession>
<name>A0A9P5NLN9_GYMJU</name>
<organism evidence="2 3">
    <name type="scientific">Gymnopilus junonius</name>
    <name type="common">Spectacular rustgill mushroom</name>
    <name type="synonym">Gymnopilus spectabilis subsp. junonius</name>
    <dbReference type="NCBI Taxonomy" id="109634"/>
    <lineage>
        <taxon>Eukaryota</taxon>
        <taxon>Fungi</taxon>
        <taxon>Dikarya</taxon>
        <taxon>Basidiomycota</taxon>
        <taxon>Agaricomycotina</taxon>
        <taxon>Agaricomycetes</taxon>
        <taxon>Agaricomycetidae</taxon>
        <taxon>Agaricales</taxon>
        <taxon>Agaricineae</taxon>
        <taxon>Hymenogastraceae</taxon>
        <taxon>Gymnopilus</taxon>
    </lineage>
</organism>
<dbReference type="Proteomes" id="UP000724874">
    <property type="component" value="Unassembled WGS sequence"/>
</dbReference>
<keyword evidence="1" id="KW-0732">Signal</keyword>
<sequence>MHAEVFSFLFVVYGITSVFSKCINKNVTESTPFTLPSGDVMIIERFTCDNHPALGKPEPSNALERRQSSACSQSNCVCGVPCTIHNIIFITVIL</sequence>